<dbReference type="InterPro" id="IPR006076">
    <property type="entry name" value="FAD-dep_OxRdtase"/>
</dbReference>
<dbReference type="FunFam" id="3.30.9.10:FF:000169">
    <property type="entry name" value="Uncharacterized protein"/>
    <property type="match status" value="1"/>
</dbReference>
<organism evidence="15 16">
    <name type="scientific">Branchiostoma belcheri</name>
    <name type="common">Amphioxus</name>
    <dbReference type="NCBI Taxonomy" id="7741"/>
    <lineage>
        <taxon>Eukaryota</taxon>
        <taxon>Metazoa</taxon>
        <taxon>Chordata</taxon>
        <taxon>Cephalochordata</taxon>
        <taxon>Leptocardii</taxon>
        <taxon>Amphioxiformes</taxon>
        <taxon>Branchiostomatidae</taxon>
        <taxon>Branchiostoma</taxon>
    </lineage>
</organism>
<comment type="catalytic activity">
    <reaction evidence="8">
        <text>sarcosine + O2 + H2O = formaldehyde + glycine + H2O2</text>
        <dbReference type="Rhea" id="RHEA:13313"/>
        <dbReference type="ChEBI" id="CHEBI:15377"/>
        <dbReference type="ChEBI" id="CHEBI:15379"/>
        <dbReference type="ChEBI" id="CHEBI:16240"/>
        <dbReference type="ChEBI" id="CHEBI:16842"/>
        <dbReference type="ChEBI" id="CHEBI:57305"/>
        <dbReference type="ChEBI" id="CHEBI:57433"/>
        <dbReference type="EC" id="1.5.3.1"/>
    </reaction>
</comment>
<dbReference type="FunFam" id="3.50.50.60:FF:000189">
    <property type="entry name" value="Monomeric sarcosine oxidase"/>
    <property type="match status" value="1"/>
</dbReference>
<dbReference type="PANTHER" id="PTHR10961:SF46">
    <property type="entry name" value="PEROXISOMAL SARCOSINE OXIDASE"/>
    <property type="match status" value="1"/>
</dbReference>
<dbReference type="Pfam" id="PF01266">
    <property type="entry name" value="DAO"/>
    <property type="match status" value="1"/>
</dbReference>
<gene>
    <name evidence="16" type="primary">LOC109462949</name>
</gene>
<protein>
    <recommendedName>
        <fullName evidence="11">Peroxisomal sarcosine oxidase</fullName>
        <ecNumber evidence="3">1.5.3.1</ecNumber>
        <ecNumber evidence="10">1.5.3.7</ecNumber>
    </recommendedName>
    <alternativeName>
        <fullName evidence="12">L-pipecolate oxidase</fullName>
    </alternativeName>
    <alternativeName>
        <fullName evidence="13">L-pipecolic acid oxidase</fullName>
    </alternativeName>
</protein>
<dbReference type="GO" id="GO:0050031">
    <property type="term" value="F:L-pipecolate oxidase activity"/>
    <property type="evidence" value="ECO:0007669"/>
    <property type="project" value="UniProtKB-EC"/>
</dbReference>
<dbReference type="Proteomes" id="UP000515135">
    <property type="component" value="Unplaced"/>
</dbReference>
<comment type="cofactor">
    <cofactor evidence="1">
        <name>FAD</name>
        <dbReference type="ChEBI" id="CHEBI:57692"/>
    </cofactor>
</comment>
<evidence type="ECO:0000256" key="4">
    <source>
        <dbReference type="ARBA" id="ARBA00022630"/>
    </source>
</evidence>
<dbReference type="KEGG" id="bbel:109462949"/>
<keyword evidence="4" id="KW-0285">Flavoprotein</keyword>
<dbReference type="NCBIfam" id="NF008425">
    <property type="entry name" value="PRK11259.1"/>
    <property type="match status" value="1"/>
</dbReference>
<evidence type="ECO:0000313" key="16">
    <source>
        <dbReference type="RefSeq" id="XP_019615143.1"/>
    </source>
</evidence>
<accession>A0A6P4XSS1</accession>
<dbReference type="PANTHER" id="PTHR10961">
    <property type="entry name" value="PEROXISOMAL SARCOSINE OXIDASE"/>
    <property type="match status" value="1"/>
</dbReference>
<evidence type="ECO:0000256" key="3">
    <source>
        <dbReference type="ARBA" id="ARBA00012769"/>
    </source>
</evidence>
<comment type="catalytic activity">
    <reaction evidence="7">
        <text>L-pipecolate + O2 = L-1-piperideine-6-carboxylate + H2O2 + H(+)</text>
        <dbReference type="Rhea" id="RHEA:11992"/>
        <dbReference type="ChEBI" id="CHEBI:15378"/>
        <dbReference type="ChEBI" id="CHEBI:15379"/>
        <dbReference type="ChEBI" id="CHEBI:16240"/>
        <dbReference type="ChEBI" id="CHEBI:58769"/>
        <dbReference type="ChEBI" id="CHEBI:61185"/>
        <dbReference type="EC" id="1.5.3.7"/>
    </reaction>
</comment>
<comment type="similarity">
    <text evidence="2">Belongs to the MSOX/MTOX family.</text>
</comment>
<name>A0A6P4XSS1_BRABE</name>
<reference evidence="16" key="1">
    <citation type="submission" date="2025-08" db="UniProtKB">
        <authorList>
            <consortium name="RefSeq"/>
        </authorList>
    </citation>
    <scope>IDENTIFICATION</scope>
    <source>
        <tissue evidence="16">Gonad</tissue>
    </source>
</reference>
<dbReference type="GO" id="GO:0050660">
    <property type="term" value="F:flavin adenine dinucleotide binding"/>
    <property type="evidence" value="ECO:0007669"/>
    <property type="project" value="InterPro"/>
</dbReference>
<evidence type="ECO:0000256" key="12">
    <source>
        <dbReference type="ARBA" id="ARBA00082030"/>
    </source>
</evidence>
<dbReference type="EC" id="1.5.3.1" evidence="3"/>
<dbReference type="SUPFAM" id="SSF51905">
    <property type="entry name" value="FAD/NAD(P)-binding domain"/>
    <property type="match status" value="1"/>
</dbReference>
<evidence type="ECO:0000256" key="7">
    <source>
        <dbReference type="ARBA" id="ARBA00051859"/>
    </source>
</evidence>
<evidence type="ECO:0000313" key="15">
    <source>
        <dbReference type="Proteomes" id="UP000515135"/>
    </source>
</evidence>
<keyword evidence="5" id="KW-0274">FAD</keyword>
<dbReference type="GeneID" id="109462949"/>
<evidence type="ECO:0000256" key="5">
    <source>
        <dbReference type="ARBA" id="ARBA00022827"/>
    </source>
</evidence>
<keyword evidence="15" id="KW-1185">Reference proteome</keyword>
<dbReference type="OrthoDB" id="424974at2759"/>
<dbReference type="AlphaFoldDB" id="A0A6P4XSS1"/>
<sequence>MAEVWDAVVVGAGIEGSVTAFHLAKNGCRTLLIEQFPLPHSRGSSHGASRIIRKAYVQQHYARMMNEAYPIWEQVERETGTQLYMKTGGLMVGPRSSKQLAETERSLSGAGSEFERLSSDDLKLRFPNLSFPADYRAVLDPEAGVLKADKALRCFQDLFVKYGGRIHDEEKVVRIDPGDVVTVHTSKSAYKTRKLLLLPGPWAGKLLGPLGLHPPLKPVRISVLYWREKQPGTYALKKGFPVFVDHTTLHKYGLPCLEYPGIFKLCYHSGPVIDPDDRDGVAGSRGNQEIVRMMCDYVRKHFPGLESVPAIQESCIYTNTPDEDFILDRHPQYRNIIIGAGFSGHGFKLAPVVGKLLCELAMDKQPSYDMTPFSLDRFHNTATPQAKL</sequence>
<dbReference type="GO" id="GO:0008115">
    <property type="term" value="F:sarcosine oxidase activity"/>
    <property type="evidence" value="ECO:0007669"/>
    <property type="project" value="UniProtKB-EC"/>
</dbReference>
<dbReference type="GO" id="GO:0033514">
    <property type="term" value="P:L-lysine catabolic process to acetyl-CoA via L-pipecolate"/>
    <property type="evidence" value="ECO:0007669"/>
    <property type="project" value="TreeGrafter"/>
</dbReference>
<feature type="domain" description="FAD dependent oxidoreductase" evidence="14">
    <location>
        <begin position="6"/>
        <end position="360"/>
    </location>
</feature>
<dbReference type="Gene3D" id="3.50.50.60">
    <property type="entry name" value="FAD/NAD(P)-binding domain"/>
    <property type="match status" value="1"/>
</dbReference>
<evidence type="ECO:0000256" key="10">
    <source>
        <dbReference type="ARBA" id="ARBA00066548"/>
    </source>
</evidence>
<dbReference type="SUPFAM" id="SSF54373">
    <property type="entry name" value="FAD-linked reductases, C-terminal domain"/>
    <property type="match status" value="1"/>
</dbReference>
<dbReference type="EC" id="1.5.3.7" evidence="10"/>
<evidence type="ECO:0000256" key="13">
    <source>
        <dbReference type="ARBA" id="ARBA00082118"/>
    </source>
</evidence>
<evidence type="ECO:0000256" key="1">
    <source>
        <dbReference type="ARBA" id="ARBA00001974"/>
    </source>
</evidence>
<proteinExistence type="inferred from homology"/>
<evidence type="ECO:0000256" key="2">
    <source>
        <dbReference type="ARBA" id="ARBA00010989"/>
    </source>
</evidence>
<dbReference type="Gene3D" id="3.30.9.10">
    <property type="entry name" value="D-Amino Acid Oxidase, subunit A, domain 2"/>
    <property type="match status" value="1"/>
</dbReference>
<dbReference type="RefSeq" id="XP_019615143.1">
    <property type="nucleotide sequence ID" value="XM_019759584.1"/>
</dbReference>
<dbReference type="InterPro" id="IPR045170">
    <property type="entry name" value="MTOX"/>
</dbReference>
<evidence type="ECO:0000259" key="14">
    <source>
        <dbReference type="Pfam" id="PF01266"/>
    </source>
</evidence>
<dbReference type="InterPro" id="IPR036188">
    <property type="entry name" value="FAD/NAD-bd_sf"/>
</dbReference>
<evidence type="ECO:0000256" key="8">
    <source>
        <dbReference type="ARBA" id="ARBA00052742"/>
    </source>
</evidence>
<keyword evidence="6" id="KW-0560">Oxidoreductase</keyword>
<comment type="function">
    <text evidence="9">Metabolizes sarcosine, L-pipecolic acid and L-proline.</text>
</comment>
<dbReference type="GO" id="GO:0005777">
    <property type="term" value="C:peroxisome"/>
    <property type="evidence" value="ECO:0007669"/>
    <property type="project" value="TreeGrafter"/>
</dbReference>
<evidence type="ECO:0000256" key="6">
    <source>
        <dbReference type="ARBA" id="ARBA00023002"/>
    </source>
</evidence>
<evidence type="ECO:0000256" key="9">
    <source>
        <dbReference type="ARBA" id="ARBA00055924"/>
    </source>
</evidence>
<evidence type="ECO:0000256" key="11">
    <source>
        <dbReference type="ARBA" id="ARBA00070200"/>
    </source>
</evidence>